<accession>A0A423N2P4</accession>
<dbReference type="PANTHER" id="PTHR47271">
    <property type="entry name" value="ARGININE DEIMINASE"/>
    <property type="match status" value="1"/>
</dbReference>
<proteinExistence type="predicted"/>
<reference evidence="4 5" key="1">
    <citation type="submission" date="2016-10" db="EMBL/GenBank/DDBJ databases">
        <title>Comparative genome analysis of multiple Pseudomonas spp. focuses on biocontrol and plant growth promoting traits.</title>
        <authorList>
            <person name="Tao X.-Y."/>
            <person name="Taylor C.G."/>
        </authorList>
    </citation>
    <scope>NUCLEOTIDE SEQUENCE [LARGE SCALE GENOMIC DNA]</scope>
    <source>
        <strain evidence="4 5">2F9</strain>
    </source>
</reference>
<dbReference type="PANTHER" id="PTHR47271:SF2">
    <property type="entry name" value="ARGININE DEIMINASE"/>
    <property type="match status" value="1"/>
</dbReference>
<name>A0A423N2P4_PSEFL</name>
<evidence type="ECO:0000256" key="1">
    <source>
        <dbReference type="ARBA" id="ARBA00005213"/>
    </source>
</evidence>
<organism evidence="4 5">
    <name type="scientific">Pseudomonas fluorescens</name>
    <dbReference type="NCBI Taxonomy" id="294"/>
    <lineage>
        <taxon>Bacteria</taxon>
        <taxon>Pseudomonadati</taxon>
        <taxon>Pseudomonadota</taxon>
        <taxon>Gammaproteobacteria</taxon>
        <taxon>Pseudomonadales</taxon>
        <taxon>Pseudomonadaceae</taxon>
        <taxon>Pseudomonas</taxon>
    </lineage>
</organism>
<evidence type="ECO:0000256" key="2">
    <source>
        <dbReference type="ARBA" id="ARBA00012171"/>
    </source>
</evidence>
<evidence type="ECO:0000313" key="5">
    <source>
        <dbReference type="Proteomes" id="UP000283650"/>
    </source>
</evidence>
<protein>
    <recommendedName>
        <fullName evidence="2">arginine deiminase</fullName>
        <ecNumber evidence="2">3.5.3.6</ecNumber>
    </recommendedName>
</protein>
<sequence>MITPCIDNEYEKLEAVLLSQPLLSHACPEFPTEKSLGQYARLVSELEKRDIHCLYVKSELDLPYQCYTRDSSIFTPFGVYVNNMGFCEREKETQLIKEFASDHGWPLAHEAQQGTLEGGDVIVVRNGLVVIGTNQLRTSHSGATEIQDLFIDNGWKALIVNYDVTLRHLDVALGVIDKHTIVYAAGKIDEEEIDRLRTEGIDCIPVDVTETPFACNFVNLGDGVLLTTVLCPATRAVFQKLGCTLVEVDLSEFIMDDGGPHCLIQCIARKTLKDY</sequence>
<dbReference type="AlphaFoldDB" id="A0A423N2P4"/>
<evidence type="ECO:0000313" key="4">
    <source>
        <dbReference type="EMBL" id="RON92455.1"/>
    </source>
</evidence>
<gene>
    <name evidence="4" type="ORF">BK672_20165</name>
</gene>
<comment type="pathway">
    <text evidence="1">Amino-acid degradation; L-arginine degradation via ADI pathway; carbamoyl phosphate from L-arginine: step 1/2.</text>
</comment>
<dbReference type="EC" id="3.5.3.6" evidence="2"/>
<evidence type="ECO:0000256" key="3">
    <source>
        <dbReference type="ARBA" id="ARBA00049429"/>
    </source>
</evidence>
<dbReference type="EMBL" id="MOBY01000012">
    <property type="protein sequence ID" value="RON92455.1"/>
    <property type="molecule type" value="Genomic_DNA"/>
</dbReference>
<comment type="catalytic activity">
    <reaction evidence="3">
        <text>L-arginine + H2O = L-citrulline + NH4(+)</text>
        <dbReference type="Rhea" id="RHEA:19597"/>
        <dbReference type="ChEBI" id="CHEBI:15377"/>
        <dbReference type="ChEBI" id="CHEBI:28938"/>
        <dbReference type="ChEBI" id="CHEBI:32682"/>
        <dbReference type="ChEBI" id="CHEBI:57743"/>
        <dbReference type="EC" id="3.5.3.6"/>
    </reaction>
</comment>
<dbReference type="Gene3D" id="3.75.10.10">
    <property type="entry name" value="L-arginine/glycine Amidinotransferase, Chain A"/>
    <property type="match status" value="1"/>
</dbReference>
<dbReference type="SUPFAM" id="SSF55909">
    <property type="entry name" value="Pentein"/>
    <property type="match status" value="1"/>
</dbReference>
<dbReference type="Pfam" id="PF02274">
    <property type="entry name" value="ADI"/>
    <property type="match status" value="1"/>
</dbReference>
<dbReference type="Proteomes" id="UP000283650">
    <property type="component" value="Unassembled WGS sequence"/>
</dbReference>
<comment type="caution">
    <text evidence="4">The sequence shown here is derived from an EMBL/GenBank/DDBJ whole genome shotgun (WGS) entry which is preliminary data.</text>
</comment>
<dbReference type="GO" id="GO:0019546">
    <property type="term" value="P:L-arginine deiminase pathway"/>
    <property type="evidence" value="ECO:0007669"/>
    <property type="project" value="TreeGrafter"/>
</dbReference>
<dbReference type="GO" id="GO:0016990">
    <property type="term" value="F:arginine deiminase activity"/>
    <property type="evidence" value="ECO:0007669"/>
    <property type="project" value="UniProtKB-EC"/>
</dbReference>
<dbReference type="RefSeq" id="WP_007914466.1">
    <property type="nucleotide sequence ID" value="NZ_MOBY01000012.1"/>
</dbReference>